<dbReference type="Proteomes" id="UP000628840">
    <property type="component" value="Unassembled WGS sequence"/>
</dbReference>
<feature type="transmembrane region" description="Helical" evidence="7">
    <location>
        <begin position="82"/>
        <end position="107"/>
    </location>
</feature>
<sequence length="487" mass="50969">MSDGGNEQFVNIRNQATLSIIGTFVDAAVSFVGLVLFANVLGAGGLGRFYLLLAVVRVARFPIGGIGNAVMKRGSELDNDPAAFLGGGIAYAAVYATAIGAVLLALLSVFPGVIPYDTPLVVTAFALFAIELFYYLSLDAYRSYGKTGYAGLTDNALGILETALQIALLLAGFNVLGLLVGTAVMTALVAAALLAFSVVGVVRPTEEVLASIWRYGRWSVVTSGLSNAYSRLPLLLVGAVLGDDVAGYYTSANRLLVLGSHVASSIAPALMVRASSSGLESASSLPDLRIALRYATVLAIPMLLGSLPLSNDLMVTVFGPTFSGTGPVLVGLAVYHVVNTYDVVVFSFFDGINRPENATKATAVALSVLTVMSVIAVFRVGLLGVVAAVILSHLVRLLVGEWMLYAAFKRVVVPRDVVRQLVAGGLMWAVVVALHRYVPITGWFHLLAVVGVGAAVYGAVLLALDEYLREMVQSVLSDAFVIAGFGA</sequence>
<feature type="transmembrane region" description="Helical" evidence="7">
    <location>
        <begin position="291"/>
        <end position="309"/>
    </location>
</feature>
<feature type="transmembrane region" description="Helical" evidence="7">
    <location>
        <begin position="20"/>
        <end position="43"/>
    </location>
</feature>
<dbReference type="PANTHER" id="PTHR30250">
    <property type="entry name" value="PST FAMILY PREDICTED COLANIC ACID TRANSPORTER"/>
    <property type="match status" value="1"/>
</dbReference>
<dbReference type="EMBL" id="BMPF01000001">
    <property type="protein sequence ID" value="GGL21963.1"/>
    <property type="molecule type" value="Genomic_DNA"/>
</dbReference>
<comment type="similarity">
    <text evidence="2">Belongs to the polysaccharide synthase family.</text>
</comment>
<dbReference type="AlphaFoldDB" id="A0A830EY44"/>
<dbReference type="Pfam" id="PF13440">
    <property type="entry name" value="Polysacc_synt_3"/>
    <property type="match status" value="1"/>
</dbReference>
<feature type="transmembrane region" description="Helical" evidence="7">
    <location>
        <begin position="157"/>
        <end position="176"/>
    </location>
</feature>
<keyword evidence="6 7" id="KW-0472">Membrane</keyword>
<feature type="transmembrane region" description="Helical" evidence="7">
    <location>
        <begin position="119"/>
        <end position="136"/>
    </location>
</feature>
<name>A0A830EY44_9EURY</name>
<feature type="transmembrane region" description="Helical" evidence="7">
    <location>
        <begin position="443"/>
        <end position="464"/>
    </location>
</feature>
<comment type="subcellular location">
    <subcellularLocation>
        <location evidence="1">Cell membrane</location>
        <topology evidence="1">Multi-pass membrane protein</topology>
    </subcellularLocation>
</comment>
<gene>
    <name evidence="8" type="ORF">GCM10009037_01670</name>
</gene>
<feature type="transmembrane region" description="Helical" evidence="7">
    <location>
        <begin position="182"/>
        <end position="202"/>
    </location>
</feature>
<dbReference type="PANTHER" id="PTHR30250:SF10">
    <property type="entry name" value="LIPOPOLYSACCHARIDE BIOSYNTHESIS PROTEIN WZXC"/>
    <property type="match status" value="1"/>
</dbReference>
<feature type="transmembrane region" description="Helical" evidence="7">
    <location>
        <begin position="384"/>
        <end position="405"/>
    </location>
</feature>
<comment type="caution">
    <text evidence="8">The sequence shown here is derived from an EMBL/GenBank/DDBJ whole genome shotgun (WGS) entry which is preliminary data.</text>
</comment>
<dbReference type="InterPro" id="IPR050833">
    <property type="entry name" value="Poly_Biosynth_Transport"/>
</dbReference>
<evidence type="ECO:0000256" key="5">
    <source>
        <dbReference type="ARBA" id="ARBA00022989"/>
    </source>
</evidence>
<keyword evidence="3" id="KW-1003">Cell membrane</keyword>
<protein>
    <recommendedName>
        <fullName evidence="10">Membrane protein involved in the export of O-antigen and teichoic acid</fullName>
    </recommendedName>
</protein>
<evidence type="ECO:0000256" key="6">
    <source>
        <dbReference type="ARBA" id="ARBA00023136"/>
    </source>
</evidence>
<dbReference type="OrthoDB" id="112053at2157"/>
<evidence type="ECO:0008006" key="10">
    <source>
        <dbReference type="Google" id="ProtNLM"/>
    </source>
</evidence>
<keyword evidence="4 7" id="KW-0812">Transmembrane</keyword>
<evidence type="ECO:0000313" key="9">
    <source>
        <dbReference type="Proteomes" id="UP000628840"/>
    </source>
</evidence>
<reference evidence="8 9" key="1">
    <citation type="journal article" date="2019" name="Int. J. Syst. Evol. Microbiol.">
        <title>The Global Catalogue of Microorganisms (GCM) 10K type strain sequencing project: providing services to taxonomists for standard genome sequencing and annotation.</title>
        <authorList>
            <consortium name="The Broad Institute Genomics Platform"/>
            <consortium name="The Broad Institute Genome Sequencing Center for Infectious Disease"/>
            <person name="Wu L."/>
            <person name="Ma J."/>
        </authorList>
    </citation>
    <scope>NUCLEOTIDE SEQUENCE [LARGE SCALE GENOMIC DNA]</scope>
    <source>
        <strain evidence="8 9">JCM 19585</strain>
    </source>
</reference>
<evidence type="ECO:0000256" key="2">
    <source>
        <dbReference type="ARBA" id="ARBA00007430"/>
    </source>
</evidence>
<proteinExistence type="inferred from homology"/>
<evidence type="ECO:0000256" key="3">
    <source>
        <dbReference type="ARBA" id="ARBA00022475"/>
    </source>
</evidence>
<evidence type="ECO:0000256" key="4">
    <source>
        <dbReference type="ARBA" id="ARBA00022692"/>
    </source>
</evidence>
<feature type="transmembrane region" description="Helical" evidence="7">
    <location>
        <begin position="417"/>
        <end position="437"/>
    </location>
</feature>
<dbReference type="RefSeq" id="WP_188876608.1">
    <property type="nucleotide sequence ID" value="NZ_BMPF01000001.1"/>
</dbReference>
<evidence type="ECO:0000256" key="7">
    <source>
        <dbReference type="SAM" id="Phobius"/>
    </source>
</evidence>
<feature type="transmembrane region" description="Helical" evidence="7">
    <location>
        <begin position="49"/>
        <end position="70"/>
    </location>
</feature>
<organism evidence="8 9">
    <name type="scientific">Halarchaeum grantii</name>
    <dbReference type="NCBI Taxonomy" id="1193105"/>
    <lineage>
        <taxon>Archaea</taxon>
        <taxon>Methanobacteriati</taxon>
        <taxon>Methanobacteriota</taxon>
        <taxon>Stenosarchaea group</taxon>
        <taxon>Halobacteria</taxon>
        <taxon>Halobacteriales</taxon>
        <taxon>Halobacteriaceae</taxon>
    </lineage>
</organism>
<keyword evidence="9" id="KW-1185">Reference proteome</keyword>
<evidence type="ECO:0000313" key="8">
    <source>
        <dbReference type="EMBL" id="GGL21963.1"/>
    </source>
</evidence>
<keyword evidence="5 7" id="KW-1133">Transmembrane helix</keyword>
<evidence type="ECO:0000256" key="1">
    <source>
        <dbReference type="ARBA" id="ARBA00004651"/>
    </source>
</evidence>
<accession>A0A830EY44</accession>
<dbReference type="GO" id="GO:0005886">
    <property type="term" value="C:plasma membrane"/>
    <property type="evidence" value="ECO:0007669"/>
    <property type="project" value="UniProtKB-SubCell"/>
</dbReference>